<sequence length="103" mass="11460">MTKDSSAELEAAVRAYSAAFLSGRSEAYELLSQRCKERMPRAGFLQVLTAASQLYGPQEIVSLKVDQIAGDLGRVTSTYAKSELDQRSEPWVRENGVWRVDDC</sequence>
<organism evidence="1 2">
    <name type="scientific">Lentzea indica</name>
    <dbReference type="NCBI Taxonomy" id="2604800"/>
    <lineage>
        <taxon>Bacteria</taxon>
        <taxon>Bacillati</taxon>
        <taxon>Actinomycetota</taxon>
        <taxon>Actinomycetes</taxon>
        <taxon>Pseudonocardiales</taxon>
        <taxon>Pseudonocardiaceae</taxon>
        <taxon>Lentzea</taxon>
    </lineage>
</organism>
<name>A0ABX1FNV3_9PSEU</name>
<evidence type="ECO:0000313" key="2">
    <source>
        <dbReference type="Proteomes" id="UP001515943"/>
    </source>
</evidence>
<protein>
    <submittedName>
        <fullName evidence="1">Uncharacterized protein</fullName>
    </submittedName>
</protein>
<comment type="caution">
    <text evidence="1">The sequence shown here is derived from an EMBL/GenBank/DDBJ whole genome shotgun (WGS) entry which is preliminary data.</text>
</comment>
<dbReference type="EMBL" id="VSRL01000114">
    <property type="protein sequence ID" value="NKE60247.1"/>
    <property type="molecule type" value="Genomic_DNA"/>
</dbReference>
<reference evidence="1 2" key="1">
    <citation type="submission" date="2019-08" db="EMBL/GenBank/DDBJ databases">
        <title>Lentzea from Indian Himalayas.</title>
        <authorList>
            <person name="Mandal S."/>
            <person name="Mallick Gupta A."/>
            <person name="Maiti P.K."/>
            <person name="Sarkar J."/>
            <person name="Mandal S."/>
        </authorList>
    </citation>
    <scope>NUCLEOTIDE SEQUENCE [LARGE SCALE GENOMIC DNA]</scope>
    <source>
        <strain evidence="1 2">PSKA42</strain>
    </source>
</reference>
<keyword evidence="2" id="KW-1185">Reference proteome</keyword>
<gene>
    <name evidence="1" type="ORF">FXN61_26980</name>
</gene>
<evidence type="ECO:0000313" key="1">
    <source>
        <dbReference type="EMBL" id="NKE60247.1"/>
    </source>
</evidence>
<proteinExistence type="predicted"/>
<dbReference type="Proteomes" id="UP001515943">
    <property type="component" value="Unassembled WGS sequence"/>
</dbReference>
<accession>A0ABX1FNV3</accession>